<dbReference type="EMBL" id="JABANP010000742">
    <property type="protein sequence ID" value="KAF4679394.1"/>
    <property type="molecule type" value="Genomic_DNA"/>
</dbReference>
<dbReference type="InterPro" id="IPR036397">
    <property type="entry name" value="RNaseH_sf"/>
</dbReference>
<feature type="compositionally biased region" description="Polar residues" evidence="2">
    <location>
        <begin position="664"/>
        <end position="674"/>
    </location>
</feature>
<feature type="compositionally biased region" description="Polar residues" evidence="2">
    <location>
        <begin position="1456"/>
        <end position="1467"/>
    </location>
</feature>
<dbReference type="GO" id="GO:0015074">
    <property type="term" value="P:DNA integration"/>
    <property type="evidence" value="ECO:0007669"/>
    <property type="project" value="InterPro"/>
</dbReference>
<evidence type="ECO:0000313" key="4">
    <source>
        <dbReference type="EMBL" id="KAF4679394.1"/>
    </source>
</evidence>
<evidence type="ECO:0000313" key="5">
    <source>
        <dbReference type="Proteomes" id="UP000541610"/>
    </source>
</evidence>
<evidence type="ECO:0000259" key="3">
    <source>
        <dbReference type="PROSITE" id="PS50994"/>
    </source>
</evidence>
<proteinExistence type="predicted"/>
<dbReference type="Gene3D" id="1.10.340.70">
    <property type="match status" value="1"/>
</dbReference>
<gene>
    <name evidence="4" type="ORF">FOZ60_015133</name>
</gene>
<name>A0A7J6N6L7_PEROL</name>
<dbReference type="InterPro" id="IPR012337">
    <property type="entry name" value="RNaseH-like_sf"/>
</dbReference>
<feature type="region of interest" description="Disordered" evidence="2">
    <location>
        <begin position="192"/>
        <end position="237"/>
    </location>
</feature>
<keyword evidence="1" id="KW-0175">Coiled coil</keyword>
<dbReference type="OrthoDB" id="8187670at2759"/>
<sequence>MPQRVGFHIDRIDKPKSWSWSVYKRKVEMCVQAVEGSASPLCILLYAATLPRYVVAQLKEMLVEGSKKVQDPTDNDDVNEEYLKTIQELYTGWISCCDKIVDKVEKLMLEDDSRREDSNPVVLLRRWCNIPSRGGKMELEKDTAFACFVGSLSDVSANIKDTQDLARAVQRLADSSGCSTVDEYLGFTQAEDTHGAGKKRGLSSPSSDEHRSHTDGKRQRFEQSKAPQKELASAKLGLPAEIQGAKEALIGRLDKPQRLPGANRYYGRIRRLRAPGSSEEPDHPDHPDQTMAYEVWWDSAVSHKNSQRSERPSVPVDFSVPLINKLTEAQQAQFRSELQTFIDNGWWKEVPGWGVTDCIAYIRANWKDSFSLAFLDLSKAFYKCLPPDEDRSSVSSPVSRRRIFQIAGALYDGVRLHPITRYVADKLRRWGGRSPYGNTRKGWDSQWVISDSCRKNLNKLIAAGQSDDFGNCRHSSVPTHHRYILGFCDASESGWAFLVYTGSAIPKGSAPDLSASNPAFHLLEAHAGEWSDSNASSKWHINRKEAHTLSRCLQCVYDWLGRFLDARDRFDTAVVFCDNISALSWALETSKPSRSYDRTALERLSRSLNDLREQISRDYRLPIDLGSSHKFANLEPIDICASPQSLHSGISLLTTEPDPLGDTSDPSQSPSVSDTLRGVADMTEDDVLLHVKEVLQDPRQLADVDIGGVPVSEILSSLGASPAACSVNSSLRADNLVKGSAHGPYFRWEDDVGLLFISDPLEKNPRWRIFLPDRRSRLWAIYQSHDHPFRGIHQGVAKALHALRHPTEGAAFWWPTIVADITRFIKGCKTCQMDRHYDLQNTQPLVRRRWRGRFEYVQLDFMKLRGSESPGSSLLSNEYYCVLIDEGTHVLRIVPTKSTSVQDAVSGVLDWIGTYGPPRMIQCDRAASHTSPEFDQFLRSGGIALQLGIARRPECQGLVERTIGEIKKICRLSHRLPLWAAAQVAVTVHNNALISGNAACTPNELALGLACPLDLPITENDGGSSTLSIAAGLHDYVSEAYSAFALRRSEEAFNAELRSVASTSPRFSFEPGDSVKLSRLVNGKREISGPFTVARRDPSNSFLYHLVDRSDPASVSQLLPYHDVAERETYDFAIKPTQDRLSFSVKGKLPDGVELDELQKNKHWLLYRVEAAIEGDELTTKVYVAKFMRKMDDNDKFLVQGLDRQADGSFKLPPTRDRKRTQAVVSSEDILGGRGFLPTRGGWRIPRSVKVWFSDYGIDLSQLKGLGTNHKKKHYDTRGKQRRAAMKRMGEENATLRLRIAEMENEMKDLKRESQQRRSEEEPLQAEVESLRTETRAMKRQMKTEREKLVETKSLLDGATSRCAALIRNEAVLKRTNEDLGIQIRGMPENVKNHKLQTADLQLQLKKLEEENKEHIEEKRYEYDFRSNLENDVEDLKRSISLKDKEIADLKRIIGEQNQSTGKQSDASGEEAFHSDGTADEHSQEDDESVRYIPSQSRTPLFRNTMAPIPKVQMKRMEIPLRR</sequence>
<feature type="region of interest" description="Disordered" evidence="2">
    <location>
        <begin position="1455"/>
        <end position="1523"/>
    </location>
</feature>
<feature type="domain" description="Integrase catalytic" evidence="3">
    <location>
        <begin position="840"/>
        <end position="1020"/>
    </location>
</feature>
<dbReference type="InterPro" id="IPR050951">
    <property type="entry name" value="Retrovirus_Pol_polyprotein"/>
</dbReference>
<organism evidence="4 5">
    <name type="scientific">Perkinsus olseni</name>
    <name type="common">Perkinsus atlanticus</name>
    <dbReference type="NCBI Taxonomy" id="32597"/>
    <lineage>
        <taxon>Eukaryota</taxon>
        <taxon>Sar</taxon>
        <taxon>Alveolata</taxon>
        <taxon>Perkinsozoa</taxon>
        <taxon>Perkinsea</taxon>
        <taxon>Perkinsida</taxon>
        <taxon>Perkinsidae</taxon>
        <taxon>Perkinsus</taxon>
    </lineage>
</organism>
<dbReference type="InterPro" id="IPR041588">
    <property type="entry name" value="Integrase_H2C2"/>
</dbReference>
<dbReference type="PANTHER" id="PTHR37984">
    <property type="entry name" value="PROTEIN CBG26694"/>
    <property type="match status" value="1"/>
</dbReference>
<accession>A0A7J6N6L7</accession>
<dbReference type="PROSITE" id="PS50994">
    <property type="entry name" value="INTEGRASE"/>
    <property type="match status" value="1"/>
</dbReference>
<feature type="coiled-coil region" evidence="1">
    <location>
        <begin position="1391"/>
        <end position="1453"/>
    </location>
</feature>
<dbReference type="Pfam" id="PF17921">
    <property type="entry name" value="Integrase_H2C2"/>
    <property type="match status" value="1"/>
</dbReference>
<dbReference type="Gene3D" id="3.30.420.10">
    <property type="entry name" value="Ribonuclease H-like superfamily/Ribonuclease H"/>
    <property type="match status" value="1"/>
</dbReference>
<protein>
    <recommendedName>
        <fullName evidence="3">Integrase catalytic domain-containing protein</fullName>
    </recommendedName>
</protein>
<dbReference type="GO" id="GO:0003676">
    <property type="term" value="F:nucleic acid binding"/>
    <property type="evidence" value="ECO:0007669"/>
    <property type="project" value="InterPro"/>
</dbReference>
<feature type="compositionally biased region" description="Basic and acidic residues" evidence="2">
    <location>
        <begin position="1471"/>
        <end position="1482"/>
    </location>
</feature>
<dbReference type="SUPFAM" id="SSF53098">
    <property type="entry name" value="Ribonuclease H-like"/>
    <property type="match status" value="1"/>
</dbReference>
<feature type="region of interest" description="Disordered" evidence="2">
    <location>
        <begin position="651"/>
        <end position="675"/>
    </location>
</feature>
<dbReference type="InterPro" id="IPR001584">
    <property type="entry name" value="Integrase_cat-core"/>
</dbReference>
<dbReference type="Proteomes" id="UP000541610">
    <property type="component" value="Unassembled WGS sequence"/>
</dbReference>
<comment type="caution">
    <text evidence="4">The sequence shown here is derived from an EMBL/GenBank/DDBJ whole genome shotgun (WGS) entry which is preliminary data.</text>
</comment>
<feature type="compositionally biased region" description="Basic and acidic residues" evidence="2">
    <location>
        <begin position="207"/>
        <end position="223"/>
    </location>
</feature>
<evidence type="ECO:0000256" key="1">
    <source>
        <dbReference type="SAM" id="Coils"/>
    </source>
</evidence>
<reference evidence="4 5" key="1">
    <citation type="submission" date="2020-04" db="EMBL/GenBank/DDBJ databases">
        <title>Perkinsus olseni comparative genomics.</title>
        <authorList>
            <person name="Bogema D.R."/>
        </authorList>
    </citation>
    <scope>NUCLEOTIDE SEQUENCE [LARGE SCALE GENOMIC DNA]</scope>
    <source>
        <strain evidence="4">00978-12</strain>
    </source>
</reference>
<evidence type="ECO:0000256" key="2">
    <source>
        <dbReference type="SAM" id="MobiDB-lite"/>
    </source>
</evidence>
<dbReference type="PANTHER" id="PTHR37984:SF5">
    <property type="entry name" value="PROTEIN NYNRIN-LIKE"/>
    <property type="match status" value="1"/>
</dbReference>
<feature type="coiled-coil region" evidence="1">
    <location>
        <begin position="1286"/>
        <end position="1348"/>
    </location>
</feature>